<feature type="compositionally biased region" description="Basic residues" evidence="1">
    <location>
        <begin position="37"/>
        <end position="48"/>
    </location>
</feature>
<sequence>MANTRNVSGMATTEICSNHSAVVSFPSSSSSMEIVQRHQKNSPKKMEH</sequence>
<dbReference type="VEuPathDB" id="VectorBase:SSCA000876"/>
<feature type="region of interest" description="Disordered" evidence="1">
    <location>
        <begin position="24"/>
        <end position="48"/>
    </location>
</feature>
<reference evidence="2 3" key="1">
    <citation type="journal article" date="2015" name="Parasit. Vectors">
        <title>Draft genome of the scabies mite.</title>
        <authorList>
            <person name="Rider S.D.Jr."/>
            <person name="Morgan M.S."/>
            <person name="Arlian L.G."/>
        </authorList>
    </citation>
    <scope>NUCLEOTIDE SEQUENCE [LARGE SCALE GENOMIC DNA]</scope>
    <source>
        <strain evidence="2">Arlian Lab</strain>
    </source>
</reference>
<dbReference type="Proteomes" id="UP000616769">
    <property type="component" value="Unassembled WGS sequence"/>
</dbReference>
<protein>
    <submittedName>
        <fullName evidence="2">Uncharacterized protein</fullName>
    </submittedName>
</protein>
<organism evidence="2 3">
    <name type="scientific">Sarcoptes scabiei</name>
    <name type="common">Itch mite</name>
    <name type="synonym">Acarus scabiei</name>
    <dbReference type="NCBI Taxonomy" id="52283"/>
    <lineage>
        <taxon>Eukaryota</taxon>
        <taxon>Metazoa</taxon>
        <taxon>Ecdysozoa</taxon>
        <taxon>Arthropoda</taxon>
        <taxon>Chelicerata</taxon>
        <taxon>Arachnida</taxon>
        <taxon>Acari</taxon>
        <taxon>Acariformes</taxon>
        <taxon>Sarcoptiformes</taxon>
        <taxon>Astigmata</taxon>
        <taxon>Psoroptidia</taxon>
        <taxon>Sarcoptoidea</taxon>
        <taxon>Sarcoptidae</taxon>
        <taxon>Sarcoptinae</taxon>
        <taxon>Sarcoptes</taxon>
    </lineage>
</organism>
<accession>A0A131ZV69</accession>
<name>A0A131ZV69_SARSC</name>
<dbReference type="EMBL" id="JXLN01001104">
    <property type="protein sequence ID" value="KPM02165.1"/>
    <property type="molecule type" value="Genomic_DNA"/>
</dbReference>
<evidence type="ECO:0000313" key="2">
    <source>
        <dbReference type="EMBL" id="KPM02165.1"/>
    </source>
</evidence>
<evidence type="ECO:0000256" key="1">
    <source>
        <dbReference type="SAM" id="MobiDB-lite"/>
    </source>
</evidence>
<gene>
    <name evidence="2" type="ORF">QR98_0005720</name>
</gene>
<proteinExistence type="predicted"/>
<dbReference type="AlphaFoldDB" id="A0A131ZV69"/>
<evidence type="ECO:0000313" key="3">
    <source>
        <dbReference type="Proteomes" id="UP000616769"/>
    </source>
</evidence>
<feature type="compositionally biased region" description="Low complexity" evidence="1">
    <location>
        <begin position="24"/>
        <end position="34"/>
    </location>
</feature>
<comment type="caution">
    <text evidence="2">The sequence shown here is derived from an EMBL/GenBank/DDBJ whole genome shotgun (WGS) entry which is preliminary data.</text>
</comment>